<protein>
    <submittedName>
        <fullName evidence="1">Uncharacterized protein</fullName>
    </submittedName>
</protein>
<dbReference type="Proteomes" id="UP000798662">
    <property type="component" value="Chromosome 1"/>
</dbReference>
<comment type="caution">
    <text evidence="1">The sequence shown here is derived from an EMBL/GenBank/DDBJ whole genome shotgun (WGS) entry which is preliminary data.</text>
</comment>
<name>A0ACC3BT40_PYRYE</name>
<evidence type="ECO:0000313" key="1">
    <source>
        <dbReference type="EMBL" id="KAK1861040.1"/>
    </source>
</evidence>
<dbReference type="EMBL" id="CM020618">
    <property type="protein sequence ID" value="KAK1861040.1"/>
    <property type="molecule type" value="Genomic_DNA"/>
</dbReference>
<gene>
    <name evidence="1" type="ORF">I4F81_003624</name>
</gene>
<accession>A0ACC3BT40</accession>
<proteinExistence type="predicted"/>
<keyword evidence="2" id="KW-1185">Reference proteome</keyword>
<organism evidence="1 2">
    <name type="scientific">Pyropia yezoensis</name>
    <name type="common">Susabi-nori</name>
    <name type="synonym">Porphyra yezoensis</name>
    <dbReference type="NCBI Taxonomy" id="2788"/>
    <lineage>
        <taxon>Eukaryota</taxon>
        <taxon>Rhodophyta</taxon>
        <taxon>Bangiophyceae</taxon>
        <taxon>Bangiales</taxon>
        <taxon>Bangiaceae</taxon>
        <taxon>Pyropia</taxon>
    </lineage>
</organism>
<evidence type="ECO:0000313" key="2">
    <source>
        <dbReference type="Proteomes" id="UP000798662"/>
    </source>
</evidence>
<sequence length="641" mass="63697">MDLSLHAPPLDAPSPAAKSDPRRLGALRDWLAASGVAAPVRLVAPPDGTDVSLVAATELRPGDTAVHVPLRLAVTAEVAAVSPVGVAATAVAAATDGGLPALDAYARLYLYLIACRVVAVLGGGGGDNDGDGDATGGYPHAPYVATLPAAHDDPSHWTAEQVGWLAGTNLAAALPARLAALRAIFDAVVPPLTAARPDVFPPDVYTWGAWTWAVSAYTSRAFPARLAQLGGPAVRPLITPSGGGGGGVDSGGGTGTAAVADPPGLMLPLLDSCNHQLGSPVTWRTVTDDGDGGAGADDGPGLAASGTAGVPTAAATGAVELVVGYPVAAGAPVMNNYGPKANESLLMGYGFCLDGSAGAAAGGAAAAAAAPGGHYAYDVYPLKLAAAGGGVDPDDWARLSSALRREGLDGVHYLRHPQWRRGRQRAGEGGDDAPDNPTDGALNGTDGDGDGDDDGDLDDSGIIPTSVVRALALTMLAAGGVLWEVTSDAAQTAVIPPEIDGDPDFWADVAAELAGVLADRLARAGGAAAAAADAAELAASAVDVAELAAVAAEAAPPAGPPDGDGETGEAPPSWAEALERLRPDAAAAAARRRRAALLYRSSQRAILAAALARLRRRAAEVEAAATEEDGQAATDASDDEA</sequence>
<reference evidence="1" key="1">
    <citation type="submission" date="2019-11" db="EMBL/GenBank/DDBJ databases">
        <title>Nori genome reveals adaptations in red seaweeds to the harsh intertidal environment.</title>
        <authorList>
            <person name="Wang D."/>
            <person name="Mao Y."/>
        </authorList>
    </citation>
    <scope>NUCLEOTIDE SEQUENCE</scope>
    <source>
        <tissue evidence="1">Gametophyte</tissue>
    </source>
</reference>